<sequence length="434" mass="50550">MQELNSDSTSNARIELLKVRENLAKQATEIENALREADRLCNDGAEILTPEQFNALKESRQKLQHQYKSIIDYTDNVLKRLDVATSLLIEFTKKSTDFQNWIYTKSKNIEQIRYRSGNPSRIDESKREAKNLHDEIINNEDSLREINQIGLRIEVEVKNYIDELKRQDPSAKHPPMNCDEIQNTIGIIQGNYETLIKDSNGLIQFLNKLKSLSIDYDHHITDVNQWLTNLEKAVHENDPNVTNTNPEELLEKLKNLNENAIANQPKLEAAIQASKELVDATISTDSHDVLKKQQEMILDDMKKRFNKLNDKLGNHVDNVKSEIINKEGVKQGLNNMIQWLDKERRDTKITSNLPLIMDKLKEKKYLQQIKETEMNSQEKILNDLEKNLEKMKQNNLKNVQDEKLDEKFKEASDEFVKLKRDRHGYGENLYDVIN</sequence>
<protein>
    <submittedName>
        <fullName evidence="2">Uncharacterized protein</fullName>
    </submittedName>
</protein>
<dbReference type="Proteomes" id="UP000887576">
    <property type="component" value="Unplaced"/>
</dbReference>
<proteinExistence type="predicted"/>
<organism evidence="1 2">
    <name type="scientific">Panagrolaimus sp. JU765</name>
    <dbReference type="NCBI Taxonomy" id="591449"/>
    <lineage>
        <taxon>Eukaryota</taxon>
        <taxon>Metazoa</taxon>
        <taxon>Ecdysozoa</taxon>
        <taxon>Nematoda</taxon>
        <taxon>Chromadorea</taxon>
        <taxon>Rhabditida</taxon>
        <taxon>Tylenchina</taxon>
        <taxon>Panagrolaimomorpha</taxon>
        <taxon>Panagrolaimoidea</taxon>
        <taxon>Panagrolaimidae</taxon>
        <taxon>Panagrolaimus</taxon>
    </lineage>
</organism>
<accession>A0AC34Q7F7</accession>
<evidence type="ECO:0000313" key="1">
    <source>
        <dbReference type="Proteomes" id="UP000887576"/>
    </source>
</evidence>
<evidence type="ECO:0000313" key="2">
    <source>
        <dbReference type="WBParaSite" id="JU765_v2.g13707.t1"/>
    </source>
</evidence>
<dbReference type="WBParaSite" id="JU765_v2.g13707.t1">
    <property type="protein sequence ID" value="JU765_v2.g13707.t1"/>
    <property type="gene ID" value="JU765_v2.g13707"/>
</dbReference>
<reference evidence="2" key="1">
    <citation type="submission" date="2022-11" db="UniProtKB">
        <authorList>
            <consortium name="WormBaseParasite"/>
        </authorList>
    </citation>
    <scope>IDENTIFICATION</scope>
</reference>
<name>A0AC34Q7F7_9BILA</name>